<protein>
    <submittedName>
        <fullName evidence="2">Uncharacterized protein</fullName>
    </submittedName>
</protein>
<dbReference type="AlphaFoldDB" id="A0A6A6FXA5"/>
<accession>A0A6A6FXA5</accession>
<feature type="signal peptide" evidence="1">
    <location>
        <begin position="1"/>
        <end position="20"/>
    </location>
</feature>
<name>A0A6A6FXA5_9PEZI</name>
<dbReference type="OrthoDB" id="10306479at2759"/>
<dbReference type="Proteomes" id="UP000799538">
    <property type="component" value="Unassembled WGS sequence"/>
</dbReference>
<evidence type="ECO:0000313" key="3">
    <source>
        <dbReference type="Proteomes" id="UP000799538"/>
    </source>
</evidence>
<proteinExistence type="predicted"/>
<keyword evidence="1" id="KW-0732">Signal</keyword>
<gene>
    <name evidence="2" type="ORF">BDZ85DRAFT_141535</name>
</gene>
<evidence type="ECO:0000313" key="2">
    <source>
        <dbReference type="EMBL" id="KAF2218125.1"/>
    </source>
</evidence>
<keyword evidence="3" id="KW-1185">Reference proteome</keyword>
<sequence length="110" mass="11902">MKITALALAALGLASHMATASPASMKKPPVTVVLPDPNTVSNDKSPEFCGVREPVYSICRGGKDQYCKLEGKHYRCEYGRCSNECESKCGAYKAWDAAHELHTFMGVTCA</sequence>
<reference evidence="3" key="1">
    <citation type="journal article" date="2020" name="Stud. Mycol.">
        <title>101 Dothideomycetes genomes: A test case for predicting lifestyles and emergence of pathogens.</title>
        <authorList>
            <person name="Haridas S."/>
            <person name="Albert R."/>
            <person name="Binder M."/>
            <person name="Bloem J."/>
            <person name="LaButti K."/>
            <person name="Salamov A."/>
            <person name="Andreopoulos B."/>
            <person name="Baker S."/>
            <person name="Barry K."/>
            <person name="Bills G."/>
            <person name="Bluhm B."/>
            <person name="Cannon C."/>
            <person name="Castanera R."/>
            <person name="Culley D."/>
            <person name="Daum C."/>
            <person name="Ezra D."/>
            <person name="Gonzalez J."/>
            <person name="Henrissat B."/>
            <person name="Kuo A."/>
            <person name="Liang C."/>
            <person name="Lipzen A."/>
            <person name="Lutzoni F."/>
            <person name="Magnuson J."/>
            <person name="Mondo S."/>
            <person name="Nolan M."/>
            <person name="Ohm R."/>
            <person name="Pangilinan J."/>
            <person name="Park H.-J."/>
            <person name="Ramirez L."/>
            <person name="Alfaro M."/>
            <person name="Sun H."/>
            <person name="Tritt A."/>
            <person name="Yoshinaga Y."/>
            <person name="Zwiers L.-H."/>
            <person name="Turgeon B."/>
            <person name="Goodwin S."/>
            <person name="Spatafora J."/>
            <person name="Crous P."/>
            <person name="Grigoriev I."/>
        </authorList>
    </citation>
    <scope>NUCLEOTIDE SEQUENCE [LARGE SCALE GENOMIC DNA]</scope>
    <source>
        <strain evidence="3">CECT 20119</strain>
    </source>
</reference>
<feature type="chain" id="PRO_5025410389" evidence="1">
    <location>
        <begin position="21"/>
        <end position="110"/>
    </location>
</feature>
<organism evidence="2 3">
    <name type="scientific">Elsinoe ampelina</name>
    <dbReference type="NCBI Taxonomy" id="302913"/>
    <lineage>
        <taxon>Eukaryota</taxon>
        <taxon>Fungi</taxon>
        <taxon>Dikarya</taxon>
        <taxon>Ascomycota</taxon>
        <taxon>Pezizomycotina</taxon>
        <taxon>Dothideomycetes</taxon>
        <taxon>Dothideomycetidae</taxon>
        <taxon>Myriangiales</taxon>
        <taxon>Elsinoaceae</taxon>
        <taxon>Elsinoe</taxon>
    </lineage>
</organism>
<evidence type="ECO:0000256" key="1">
    <source>
        <dbReference type="SAM" id="SignalP"/>
    </source>
</evidence>
<dbReference type="EMBL" id="ML992598">
    <property type="protein sequence ID" value="KAF2218125.1"/>
    <property type="molecule type" value="Genomic_DNA"/>
</dbReference>